<gene>
    <name evidence="1" type="ORF">HDA45_002600</name>
</gene>
<comment type="caution">
    <text evidence="1">The sequence shown here is derived from an EMBL/GenBank/DDBJ whole genome shotgun (WGS) entry which is preliminary data.</text>
</comment>
<dbReference type="Proteomes" id="UP000580861">
    <property type="component" value="Unassembled WGS sequence"/>
</dbReference>
<reference evidence="1 2" key="1">
    <citation type="submission" date="2020-08" db="EMBL/GenBank/DDBJ databases">
        <title>Sequencing the genomes of 1000 actinobacteria strains.</title>
        <authorList>
            <person name="Klenk H.-P."/>
        </authorList>
    </citation>
    <scope>NUCLEOTIDE SEQUENCE [LARGE SCALE GENOMIC DNA]</scope>
    <source>
        <strain evidence="1 2">DSM 45272</strain>
    </source>
</reference>
<dbReference type="AlphaFoldDB" id="A0A841B0B0"/>
<accession>A0A841B0B0</accession>
<dbReference type="RefSeq" id="WP_184895000.1">
    <property type="nucleotide sequence ID" value="NZ_JACHMX010000001.1"/>
</dbReference>
<evidence type="ECO:0000313" key="1">
    <source>
        <dbReference type="EMBL" id="MBB5852513.1"/>
    </source>
</evidence>
<organism evidence="1 2">
    <name type="scientific">Amycolatopsis umgeniensis</name>
    <dbReference type="NCBI Taxonomy" id="336628"/>
    <lineage>
        <taxon>Bacteria</taxon>
        <taxon>Bacillati</taxon>
        <taxon>Actinomycetota</taxon>
        <taxon>Actinomycetes</taxon>
        <taxon>Pseudonocardiales</taxon>
        <taxon>Pseudonocardiaceae</taxon>
        <taxon>Amycolatopsis</taxon>
    </lineage>
</organism>
<evidence type="ECO:0000313" key="2">
    <source>
        <dbReference type="Proteomes" id="UP000580861"/>
    </source>
</evidence>
<protein>
    <submittedName>
        <fullName evidence="1">Uncharacterized protein</fullName>
    </submittedName>
</protein>
<dbReference type="EMBL" id="JACHMX010000001">
    <property type="protein sequence ID" value="MBB5852513.1"/>
    <property type="molecule type" value="Genomic_DNA"/>
</dbReference>
<sequence length="73" mass="7793">MSIVKAVKATAKAVDKTAGFVGQNRSRVVMHTGNGLPKTHCGGCGKPAKKQFSGHRYCGKWACQQKITAKLYG</sequence>
<proteinExistence type="predicted"/>
<name>A0A841B0B0_9PSEU</name>
<keyword evidence="2" id="KW-1185">Reference proteome</keyword>